<keyword evidence="8" id="KW-1185">Reference proteome</keyword>
<feature type="transmembrane region" description="Helical" evidence="6">
    <location>
        <begin position="45"/>
        <end position="68"/>
    </location>
</feature>
<accession>A0ABY8CHS1</accession>
<evidence type="ECO:0000256" key="2">
    <source>
        <dbReference type="ARBA" id="ARBA00022475"/>
    </source>
</evidence>
<feature type="transmembrane region" description="Helical" evidence="6">
    <location>
        <begin position="89"/>
        <end position="112"/>
    </location>
</feature>
<dbReference type="EMBL" id="CP104395">
    <property type="protein sequence ID" value="WEL20065.1"/>
    <property type="molecule type" value="Genomic_DNA"/>
</dbReference>
<dbReference type="PANTHER" id="PTHR30250">
    <property type="entry name" value="PST FAMILY PREDICTED COLANIC ACID TRANSPORTER"/>
    <property type="match status" value="1"/>
</dbReference>
<feature type="transmembrane region" description="Helical" evidence="6">
    <location>
        <begin position="267"/>
        <end position="287"/>
    </location>
</feature>
<evidence type="ECO:0000313" key="7">
    <source>
        <dbReference type="EMBL" id="WEL20065.1"/>
    </source>
</evidence>
<reference evidence="7 8" key="1">
    <citation type="submission" date="2022-09" db="EMBL/GenBank/DDBJ databases">
        <title>Xylan utilization by haloarchaea-nanohaloarchaea associations.</title>
        <authorList>
            <person name="Yakimov M."/>
        </authorList>
    </citation>
    <scope>NUCLEOTIDE SEQUENCE [LARGE SCALE GENOMIC DNA]</scope>
    <source>
        <strain evidence="7 8">SVXNc</strain>
    </source>
</reference>
<dbReference type="Pfam" id="PF13440">
    <property type="entry name" value="Polysacc_synt_3"/>
    <property type="match status" value="1"/>
</dbReference>
<proteinExistence type="predicted"/>
<dbReference type="RefSeq" id="WP_347721892.1">
    <property type="nucleotide sequence ID" value="NZ_CP104395.1"/>
</dbReference>
<dbReference type="PANTHER" id="PTHR30250:SF11">
    <property type="entry name" value="O-ANTIGEN TRANSPORTER-RELATED"/>
    <property type="match status" value="1"/>
</dbReference>
<keyword evidence="2" id="KW-1003">Cell membrane</keyword>
<evidence type="ECO:0000256" key="6">
    <source>
        <dbReference type="SAM" id="Phobius"/>
    </source>
</evidence>
<protein>
    <submittedName>
        <fullName evidence="7">Polysaccharide biosynthesis protein</fullName>
    </submittedName>
</protein>
<dbReference type="InterPro" id="IPR050833">
    <property type="entry name" value="Poly_Biosynth_Transport"/>
</dbReference>
<feature type="transmembrane region" description="Helical" evidence="6">
    <location>
        <begin position="399"/>
        <end position="422"/>
    </location>
</feature>
<dbReference type="CDD" id="cd13128">
    <property type="entry name" value="MATE_Wzx_like"/>
    <property type="match status" value="1"/>
</dbReference>
<keyword evidence="4 6" id="KW-1133">Transmembrane helix</keyword>
<keyword evidence="5 6" id="KW-0472">Membrane</keyword>
<feature type="transmembrane region" description="Helical" evidence="6">
    <location>
        <begin position="308"/>
        <end position="327"/>
    </location>
</feature>
<evidence type="ECO:0000256" key="3">
    <source>
        <dbReference type="ARBA" id="ARBA00022692"/>
    </source>
</evidence>
<organism evidence="7 8">
    <name type="scientific">Candidatus Nanohalococcus occultus</name>
    <dbReference type="NCBI Taxonomy" id="2978047"/>
    <lineage>
        <taxon>Archaea</taxon>
        <taxon>Candidatus Nanohalarchaeota</taxon>
        <taxon>Candidatus Nanohalarchaeota incertae sedis</taxon>
        <taxon>Candidatus Nanohalococcus</taxon>
    </lineage>
</organism>
<feature type="transmembrane region" description="Helical" evidence="6">
    <location>
        <begin position="434"/>
        <end position="456"/>
    </location>
</feature>
<sequence length="506" mass="55188">MSDSDHDILDSLVKGAGWTAIGIVVSKFLSYLYRAAIARFVGPEAYGTLSLGIMIVSFATTISVLALNSAIKNFVPKYRAENDEGAIKGIVTSAFEISLPVSLLASASIFLLAEKISLGIFNAPNLIPVLKVFALVPPFAVISQHSFALTLAYRKAKYEVLTRRVLQNVIQLLVSVTLIIGSLGVVGAAIGWLAGSAFSAVIGLYIMEKKFGPVLTSKIKGRREYSKIFHYSYPLVLSGAIATVLGWTDTAFIGYYMDESAVGLYNAALPTAFLMMMPYTAFSTLAMPSMSEVLERDDKSLSKILKTLTRWTFTVSFPMFVLMALFSEQVLHILFGAPYREAALSLTVLSFGYLYSTAVGHLDNVIKALDHTDILFKNALINFVVNVGLNIYLIPLYGIVGGAIATTVSIIVAETMLLVEVYHFKKVYPFSKDSVKPVLAAVPALLIVYAGLNLAFETVPLWALIPGATVFTLIYGVGVLKTGLLKDEELERIKKEGKKIRERLKR</sequence>
<feature type="transmembrane region" description="Helical" evidence="6">
    <location>
        <begin position="189"/>
        <end position="207"/>
    </location>
</feature>
<feature type="transmembrane region" description="Helical" evidence="6">
    <location>
        <begin position="342"/>
        <end position="362"/>
    </location>
</feature>
<evidence type="ECO:0000256" key="1">
    <source>
        <dbReference type="ARBA" id="ARBA00004651"/>
    </source>
</evidence>
<gene>
    <name evidence="7" type="ORF">SVXNc_1074</name>
</gene>
<evidence type="ECO:0000313" key="8">
    <source>
        <dbReference type="Proteomes" id="UP001218034"/>
    </source>
</evidence>
<feature type="transmembrane region" description="Helical" evidence="6">
    <location>
        <begin position="374"/>
        <end position="393"/>
    </location>
</feature>
<dbReference type="GeneID" id="90590512"/>
<evidence type="ECO:0000256" key="5">
    <source>
        <dbReference type="ARBA" id="ARBA00023136"/>
    </source>
</evidence>
<comment type="subcellular location">
    <subcellularLocation>
        <location evidence="1">Cell membrane</location>
        <topology evidence="1">Multi-pass membrane protein</topology>
    </subcellularLocation>
</comment>
<keyword evidence="3 6" id="KW-0812">Transmembrane</keyword>
<feature type="transmembrane region" description="Helical" evidence="6">
    <location>
        <begin position="228"/>
        <end position="247"/>
    </location>
</feature>
<evidence type="ECO:0000256" key="4">
    <source>
        <dbReference type="ARBA" id="ARBA00022989"/>
    </source>
</evidence>
<feature type="transmembrane region" description="Helical" evidence="6">
    <location>
        <begin position="462"/>
        <end position="485"/>
    </location>
</feature>
<dbReference type="Proteomes" id="UP001218034">
    <property type="component" value="Chromosome"/>
</dbReference>
<feature type="transmembrane region" description="Helical" evidence="6">
    <location>
        <begin position="12"/>
        <end position="33"/>
    </location>
</feature>
<name>A0ABY8CHS1_9ARCH</name>